<keyword evidence="2" id="KW-1185">Reference proteome</keyword>
<protein>
    <submittedName>
        <fullName evidence="1">Uncharacterized protein</fullName>
    </submittedName>
</protein>
<proteinExistence type="predicted"/>
<organism evidence="1 2">
    <name type="scientific">Lentinula aff. lateritia</name>
    <dbReference type="NCBI Taxonomy" id="2804960"/>
    <lineage>
        <taxon>Eukaryota</taxon>
        <taxon>Fungi</taxon>
        <taxon>Dikarya</taxon>
        <taxon>Basidiomycota</taxon>
        <taxon>Agaricomycotina</taxon>
        <taxon>Agaricomycetes</taxon>
        <taxon>Agaricomycetidae</taxon>
        <taxon>Agaricales</taxon>
        <taxon>Marasmiineae</taxon>
        <taxon>Omphalotaceae</taxon>
        <taxon>Lentinula</taxon>
    </lineage>
</organism>
<comment type="caution">
    <text evidence="1">The sequence shown here is derived from an EMBL/GenBank/DDBJ whole genome shotgun (WGS) entry which is preliminary data.</text>
</comment>
<sequence length="89" mass="10375">LQAHIRRLLYDYAKEHLTTSYVEFTERAVAELLSQSLHEIPIADSTSIRLPEEPFNVLTRLYALNDLKPYNEQGTRSTDVMKYLKTFLS</sequence>
<evidence type="ECO:0000313" key="1">
    <source>
        <dbReference type="EMBL" id="KAJ3807270.1"/>
    </source>
</evidence>
<gene>
    <name evidence="1" type="ORF">F5876DRAFT_4500</name>
</gene>
<reference evidence="1" key="1">
    <citation type="submission" date="2022-09" db="EMBL/GenBank/DDBJ databases">
        <title>A Global Phylogenomic Analysis of the Shiitake Genus Lentinula.</title>
        <authorList>
            <consortium name="DOE Joint Genome Institute"/>
            <person name="Sierra-Patev S."/>
            <person name="Min B."/>
            <person name="Naranjo-Ortiz M."/>
            <person name="Looney B."/>
            <person name="Konkel Z."/>
            <person name="Slot J.C."/>
            <person name="Sakamoto Y."/>
            <person name="Steenwyk J.L."/>
            <person name="Rokas A."/>
            <person name="Carro J."/>
            <person name="Camarero S."/>
            <person name="Ferreira P."/>
            <person name="Molpeceres G."/>
            <person name="Ruiz-Duenas F.J."/>
            <person name="Serrano A."/>
            <person name="Henrissat B."/>
            <person name="Drula E."/>
            <person name="Hughes K.W."/>
            <person name="Mata J.L."/>
            <person name="Ishikawa N.K."/>
            <person name="Vargas-Isla R."/>
            <person name="Ushijima S."/>
            <person name="Smith C.A."/>
            <person name="Ahrendt S."/>
            <person name="Andreopoulos W."/>
            <person name="He G."/>
            <person name="Labutti K."/>
            <person name="Lipzen A."/>
            <person name="Ng V."/>
            <person name="Riley R."/>
            <person name="Sandor L."/>
            <person name="Barry K."/>
            <person name="Martinez A.T."/>
            <person name="Xiao Y."/>
            <person name="Gibbons J.G."/>
            <person name="Terashima K."/>
            <person name="Grigoriev I.V."/>
            <person name="Hibbett D.S."/>
        </authorList>
    </citation>
    <scope>NUCLEOTIDE SEQUENCE</scope>
    <source>
        <strain evidence="1">TMI1499</strain>
    </source>
</reference>
<dbReference type="EMBL" id="MU795324">
    <property type="protein sequence ID" value="KAJ3807270.1"/>
    <property type="molecule type" value="Genomic_DNA"/>
</dbReference>
<dbReference type="Proteomes" id="UP001163835">
    <property type="component" value="Unassembled WGS sequence"/>
</dbReference>
<accession>A0ACC1TRZ5</accession>
<feature type="non-terminal residue" evidence="1">
    <location>
        <position position="1"/>
    </location>
</feature>
<name>A0ACC1TRZ5_9AGAR</name>
<evidence type="ECO:0000313" key="2">
    <source>
        <dbReference type="Proteomes" id="UP001163835"/>
    </source>
</evidence>
<feature type="non-terminal residue" evidence="1">
    <location>
        <position position="89"/>
    </location>
</feature>